<evidence type="ECO:0000256" key="8">
    <source>
        <dbReference type="ARBA" id="ARBA00023180"/>
    </source>
</evidence>
<protein>
    <submittedName>
        <fullName evidence="11">Malectin</fullName>
    </submittedName>
</protein>
<comment type="similarity">
    <text evidence="2">Belongs to the malectin family.</text>
</comment>
<sequence>MQGPPSDSVSLQRAELETVLAALARNPRLAKLLRFLAERSLEGRDEEITEYAIATEVFGRSKTAFDGSTDSIARVETYRLRKRLKEYYETEGKDHPVVISLPFRSYVPEFARRVDPSLTFPPATPEVAANRQELPPSDLNTGSARPAIDLNGGADAITPLRRTPRPLIFGAASLVVLALLAFSAYELNWIRSAHPSNTTAGNPPTAASPVTPANVAQVPLRLLAGYQGSPKIDSAGAYWESDDRFYIGPVGYERPRTPVARTSDPMLFDHWRTGDFSYDIPLAPGVYELHLFFVASAPDDKAQFFDVTANGQPLLKGFNISYDALGPNVADEKVFKDISPDKDGHLHLKFTSGRAAATLSALEILPGLPHRQVPIRIVAQPTAVTDHDGNLWHPDNYFENGVLSDTPRQVSGTPDPNLYMQERFGHFTYSIPVDVRGRYTLVLHFAELYWIADRSQSIGVGTRVFSVYCNGSTLLDHFDIFKEVGSLHAVTKTFTHIRPTPEGKLDLTFDPTVNFATVSAIEVIDESE</sequence>
<keyword evidence="5" id="KW-0256">Endoplasmic reticulum</keyword>
<keyword evidence="6" id="KW-1133">Transmembrane helix</keyword>
<comment type="subcellular location">
    <subcellularLocation>
        <location evidence="1">Endoplasmic reticulum membrane</location>
        <topology evidence="1">Single-pass type I membrane protein</topology>
    </subcellularLocation>
</comment>
<dbReference type="InterPro" id="IPR039155">
    <property type="entry name" value="MLEC"/>
</dbReference>
<dbReference type="Gene3D" id="2.60.120.430">
    <property type="entry name" value="Galactose-binding lectin"/>
    <property type="match status" value="2"/>
</dbReference>
<evidence type="ECO:0000256" key="6">
    <source>
        <dbReference type="ARBA" id="ARBA00022989"/>
    </source>
</evidence>
<accession>A0A9J7BSI8</accession>
<dbReference type="EMBL" id="CP093313">
    <property type="protein sequence ID" value="UWZ85851.1"/>
    <property type="molecule type" value="Genomic_DNA"/>
</dbReference>
<evidence type="ECO:0000259" key="10">
    <source>
        <dbReference type="Pfam" id="PF11721"/>
    </source>
</evidence>
<dbReference type="GO" id="GO:0016020">
    <property type="term" value="C:membrane"/>
    <property type="evidence" value="ECO:0007669"/>
    <property type="project" value="TreeGrafter"/>
</dbReference>
<keyword evidence="8" id="KW-0325">Glycoprotein</keyword>
<evidence type="ECO:0000256" key="2">
    <source>
        <dbReference type="ARBA" id="ARBA00009141"/>
    </source>
</evidence>
<keyword evidence="9" id="KW-0119">Carbohydrate metabolism</keyword>
<dbReference type="RefSeq" id="WP_260795463.1">
    <property type="nucleotide sequence ID" value="NZ_CP093313.1"/>
</dbReference>
<feature type="domain" description="Malectin" evidence="10">
    <location>
        <begin position="228"/>
        <end position="335"/>
    </location>
</feature>
<evidence type="ECO:0000256" key="1">
    <source>
        <dbReference type="ARBA" id="ARBA00004115"/>
    </source>
</evidence>
<dbReference type="GO" id="GO:0030246">
    <property type="term" value="F:carbohydrate binding"/>
    <property type="evidence" value="ECO:0007669"/>
    <property type="project" value="InterPro"/>
</dbReference>
<dbReference type="Pfam" id="PF11721">
    <property type="entry name" value="Malectin"/>
    <property type="match status" value="2"/>
</dbReference>
<reference evidence="11" key="1">
    <citation type="submission" date="2021-04" db="EMBL/GenBank/DDBJ databases">
        <title>Phylogenetic analysis of Acidobacteriaceae.</title>
        <authorList>
            <person name="Qiu L."/>
            <person name="Zhang Q."/>
        </authorList>
    </citation>
    <scope>NUCLEOTIDE SEQUENCE</scope>
    <source>
        <strain evidence="11">DSM 25168</strain>
    </source>
</reference>
<keyword evidence="7" id="KW-0472">Membrane</keyword>
<keyword evidence="3" id="KW-0812">Transmembrane</keyword>
<dbReference type="KEGG" id="orp:MOP44_07885"/>
<evidence type="ECO:0000256" key="7">
    <source>
        <dbReference type="ARBA" id="ARBA00023136"/>
    </source>
</evidence>
<dbReference type="InterPro" id="IPR021720">
    <property type="entry name" value="Malectin_dom"/>
</dbReference>
<keyword evidence="4" id="KW-0732">Signal</keyword>
<proteinExistence type="inferred from homology"/>
<gene>
    <name evidence="11" type="ORF">MOP44_07885</name>
</gene>
<evidence type="ECO:0000256" key="3">
    <source>
        <dbReference type="ARBA" id="ARBA00022692"/>
    </source>
</evidence>
<dbReference type="AlphaFoldDB" id="A0A9J7BSI8"/>
<name>A0A9J7BSI8_9BACT</name>
<evidence type="ECO:0000256" key="9">
    <source>
        <dbReference type="ARBA" id="ARBA00023277"/>
    </source>
</evidence>
<dbReference type="PANTHER" id="PTHR13460:SF0">
    <property type="entry name" value="MALECTIN"/>
    <property type="match status" value="1"/>
</dbReference>
<evidence type="ECO:0000256" key="5">
    <source>
        <dbReference type="ARBA" id="ARBA00022824"/>
    </source>
</evidence>
<dbReference type="PANTHER" id="PTHR13460">
    <property type="match status" value="1"/>
</dbReference>
<keyword evidence="12" id="KW-1185">Reference proteome</keyword>
<feature type="domain" description="Malectin" evidence="10">
    <location>
        <begin position="377"/>
        <end position="495"/>
    </location>
</feature>
<evidence type="ECO:0000313" key="12">
    <source>
        <dbReference type="Proteomes" id="UP001059380"/>
    </source>
</evidence>
<dbReference type="Proteomes" id="UP001059380">
    <property type="component" value="Chromosome"/>
</dbReference>
<evidence type="ECO:0000256" key="4">
    <source>
        <dbReference type="ARBA" id="ARBA00022729"/>
    </source>
</evidence>
<organism evidence="11 12">
    <name type="scientific">Occallatibacter riparius</name>
    <dbReference type="NCBI Taxonomy" id="1002689"/>
    <lineage>
        <taxon>Bacteria</taxon>
        <taxon>Pseudomonadati</taxon>
        <taxon>Acidobacteriota</taxon>
        <taxon>Terriglobia</taxon>
        <taxon>Terriglobales</taxon>
        <taxon>Acidobacteriaceae</taxon>
        <taxon>Occallatibacter</taxon>
    </lineage>
</organism>
<evidence type="ECO:0000313" key="11">
    <source>
        <dbReference type="EMBL" id="UWZ85851.1"/>
    </source>
</evidence>